<dbReference type="Proteomes" id="UP000016801">
    <property type="component" value="Unassembled WGS sequence"/>
</dbReference>
<protein>
    <submittedName>
        <fullName evidence="2">Uncharacterized protein</fullName>
    </submittedName>
</protein>
<accession>M1WE85</accession>
<feature type="compositionally biased region" description="Basic and acidic residues" evidence="1">
    <location>
        <begin position="112"/>
        <end position="127"/>
    </location>
</feature>
<comment type="caution">
    <text evidence="2">The sequence shown here is derived from an EMBL/GenBank/DDBJ whole genome shotgun (WGS) entry which is preliminary data.</text>
</comment>
<dbReference type="STRING" id="1111077.M1WE85"/>
<dbReference type="EMBL" id="CAGA01000018">
    <property type="protein sequence ID" value="CCE29914.1"/>
    <property type="molecule type" value="Genomic_DNA"/>
</dbReference>
<reference evidence="2 3" key="1">
    <citation type="journal article" date="2013" name="PLoS Genet.">
        <title>Plant-symbiotic fungi as chemical engineers: Multi-genome analysis of the Clavicipitaceae reveals dynamics of alkaloid loci.</title>
        <authorList>
            <person name="Schardl C.L."/>
            <person name="Young C.A."/>
            <person name="Hesse U."/>
            <person name="Amyotte S.G."/>
            <person name="Andreeva K."/>
            <person name="Calie P.J."/>
            <person name="Fleetwood D.J."/>
            <person name="Haws D.C."/>
            <person name="Moore N."/>
            <person name="Oeser B."/>
            <person name="Panaccione D.G."/>
            <person name="Schweri K.K."/>
            <person name="Voisey C.R."/>
            <person name="Farman M.L."/>
            <person name="Jaromczyk J.W."/>
            <person name="Roe B.A."/>
            <person name="O'Sullivan D.M."/>
            <person name="Scott B."/>
            <person name="Tudzynski P."/>
            <person name="An Z."/>
            <person name="Arnaoudova E.G."/>
            <person name="Bullock C.T."/>
            <person name="Charlton N.D."/>
            <person name="Chen L."/>
            <person name="Cox M."/>
            <person name="Dinkins R.D."/>
            <person name="Florea S."/>
            <person name="Glenn A.E."/>
            <person name="Gordon A."/>
            <person name="Gueldener U."/>
            <person name="Harris D.R."/>
            <person name="Hollin W."/>
            <person name="Jaromczyk J."/>
            <person name="Johnson R.D."/>
            <person name="Khan A.K."/>
            <person name="Leistner E."/>
            <person name="Leuchtmann A."/>
            <person name="Li C."/>
            <person name="Liu J."/>
            <person name="Liu J."/>
            <person name="Liu M."/>
            <person name="Mace W."/>
            <person name="Machado C."/>
            <person name="Nagabhyru P."/>
            <person name="Pan J."/>
            <person name="Schmid J."/>
            <person name="Sugawara K."/>
            <person name="Steiner U."/>
            <person name="Takach J.E."/>
            <person name="Tanaka E."/>
            <person name="Webb J.S."/>
            <person name="Wilson E.V."/>
            <person name="Wiseman J.L."/>
            <person name="Yoshida R."/>
            <person name="Zeng Z."/>
        </authorList>
    </citation>
    <scope>NUCLEOTIDE SEQUENCE [LARGE SCALE GENOMIC DNA]</scope>
    <source>
        <strain evidence="2 3">20.1</strain>
    </source>
</reference>
<evidence type="ECO:0000313" key="3">
    <source>
        <dbReference type="Proteomes" id="UP000016801"/>
    </source>
</evidence>
<dbReference type="VEuPathDB" id="FungiDB:CPUR_03761"/>
<evidence type="ECO:0000256" key="1">
    <source>
        <dbReference type="SAM" id="MobiDB-lite"/>
    </source>
</evidence>
<evidence type="ECO:0000313" key="2">
    <source>
        <dbReference type="EMBL" id="CCE29914.1"/>
    </source>
</evidence>
<feature type="region of interest" description="Disordered" evidence="1">
    <location>
        <begin position="112"/>
        <end position="146"/>
    </location>
</feature>
<dbReference type="HOGENOM" id="CLU_1777242_0_0_1"/>
<gene>
    <name evidence="2" type="ORF">CPUR_03761</name>
</gene>
<name>M1WE85_CLAP2</name>
<proteinExistence type="predicted"/>
<dbReference type="AlphaFoldDB" id="M1WE85"/>
<organism evidence="2 3">
    <name type="scientific">Claviceps purpurea (strain 20.1)</name>
    <name type="common">Ergot fungus</name>
    <name type="synonym">Sphacelia segetum</name>
    <dbReference type="NCBI Taxonomy" id="1111077"/>
    <lineage>
        <taxon>Eukaryota</taxon>
        <taxon>Fungi</taxon>
        <taxon>Dikarya</taxon>
        <taxon>Ascomycota</taxon>
        <taxon>Pezizomycotina</taxon>
        <taxon>Sordariomycetes</taxon>
        <taxon>Hypocreomycetidae</taxon>
        <taxon>Hypocreales</taxon>
        <taxon>Clavicipitaceae</taxon>
        <taxon>Claviceps</taxon>
    </lineage>
</organism>
<keyword evidence="3" id="KW-1185">Reference proteome</keyword>
<sequence length="146" mass="16429">MAPEDSGDEDEASQGLRTLGERLKTFPDCWECGKQLAGCCCWHQPPMSMLLQQMRDSHLACAVNGDGPEPSPFFQLQAFAKLFRTTFLGHGGLCPGARRLLIKKELERLEKNKARRQAREQQKELHQKTSTGDAGPWISWDRGQDS</sequence>